<dbReference type="Proteomes" id="UP000789702">
    <property type="component" value="Unassembled WGS sequence"/>
</dbReference>
<protein>
    <submittedName>
        <fullName evidence="1">17025_t:CDS:1</fullName>
    </submittedName>
</protein>
<feature type="non-terminal residue" evidence="1">
    <location>
        <position position="1"/>
    </location>
</feature>
<reference evidence="1" key="1">
    <citation type="submission" date="2021-06" db="EMBL/GenBank/DDBJ databases">
        <authorList>
            <person name="Kallberg Y."/>
            <person name="Tangrot J."/>
            <person name="Rosling A."/>
        </authorList>
    </citation>
    <scope>NUCLEOTIDE SEQUENCE</scope>
    <source>
        <strain evidence="1">IL203A</strain>
    </source>
</reference>
<keyword evidence="2" id="KW-1185">Reference proteome</keyword>
<name>A0ACA9PDF2_9GLOM</name>
<organism evidence="1 2">
    <name type="scientific">Dentiscutata heterogama</name>
    <dbReference type="NCBI Taxonomy" id="1316150"/>
    <lineage>
        <taxon>Eukaryota</taxon>
        <taxon>Fungi</taxon>
        <taxon>Fungi incertae sedis</taxon>
        <taxon>Mucoromycota</taxon>
        <taxon>Glomeromycotina</taxon>
        <taxon>Glomeromycetes</taxon>
        <taxon>Diversisporales</taxon>
        <taxon>Gigasporaceae</taxon>
        <taxon>Dentiscutata</taxon>
    </lineage>
</organism>
<evidence type="ECO:0000313" key="1">
    <source>
        <dbReference type="EMBL" id="CAG8704241.1"/>
    </source>
</evidence>
<comment type="caution">
    <text evidence="1">The sequence shown here is derived from an EMBL/GenBank/DDBJ whole genome shotgun (WGS) entry which is preliminary data.</text>
</comment>
<evidence type="ECO:0000313" key="2">
    <source>
        <dbReference type="Proteomes" id="UP000789702"/>
    </source>
</evidence>
<accession>A0ACA9PDF2</accession>
<dbReference type="EMBL" id="CAJVPU010027596">
    <property type="protein sequence ID" value="CAG8704241.1"/>
    <property type="molecule type" value="Genomic_DNA"/>
</dbReference>
<sequence>EITKNARSSSDQAVIEKLGSMLEEIIKRLTKIDERQQEG</sequence>
<gene>
    <name evidence="1" type="ORF">DHETER_LOCUS11913</name>
</gene>
<proteinExistence type="predicted"/>